<keyword evidence="3" id="KW-1185">Reference proteome</keyword>
<evidence type="ECO:0000313" key="2">
    <source>
        <dbReference type="EMBL" id="KAF5879686.1"/>
    </source>
</evidence>
<comment type="caution">
    <text evidence="2">The sequence shown here is derived from an EMBL/GenBank/DDBJ whole genome shotgun (WGS) entry which is preliminary data.</text>
</comment>
<accession>A0A8H6B5B1</accession>
<reference evidence="2 3" key="1">
    <citation type="journal article" date="2020" name="Phytopathology">
        <title>A high-quality genome resource of Botrytis fragariae, a new and rapidly spreading fungal pathogen causing strawberry gray mold in the U.S.A.</title>
        <authorList>
            <person name="Wu Y."/>
            <person name="Saski C.A."/>
            <person name="Schnabel G."/>
            <person name="Xiao S."/>
            <person name="Hu M."/>
        </authorList>
    </citation>
    <scope>NUCLEOTIDE SEQUENCE [LARGE SCALE GENOMIC DNA]</scope>
    <source>
        <strain evidence="2 3">BVB16</strain>
    </source>
</reference>
<dbReference type="GeneID" id="59260956"/>
<name>A0A8H6B5B1_9HELO</name>
<sequence length="66" mass="7522">MGNLLLFVVPLALAIAAVQFIQKYDLSQLPPGPPGRDHANLLDNDRWNMFKSWNEQYGPAFFLFLT</sequence>
<evidence type="ECO:0000313" key="3">
    <source>
        <dbReference type="Proteomes" id="UP000531561"/>
    </source>
</evidence>
<proteinExistence type="predicted"/>
<dbReference type="Proteomes" id="UP000531561">
    <property type="component" value="Unassembled WGS sequence"/>
</dbReference>
<evidence type="ECO:0000256" key="1">
    <source>
        <dbReference type="SAM" id="SignalP"/>
    </source>
</evidence>
<feature type="signal peptide" evidence="1">
    <location>
        <begin position="1"/>
        <end position="16"/>
    </location>
</feature>
<gene>
    <name evidence="2" type="ORF">Bfra_006893</name>
</gene>
<feature type="chain" id="PRO_5034385258" evidence="1">
    <location>
        <begin position="17"/>
        <end position="66"/>
    </location>
</feature>
<organism evidence="2 3">
    <name type="scientific">Botrytis fragariae</name>
    <dbReference type="NCBI Taxonomy" id="1964551"/>
    <lineage>
        <taxon>Eukaryota</taxon>
        <taxon>Fungi</taxon>
        <taxon>Dikarya</taxon>
        <taxon>Ascomycota</taxon>
        <taxon>Pezizomycotina</taxon>
        <taxon>Leotiomycetes</taxon>
        <taxon>Helotiales</taxon>
        <taxon>Sclerotiniaceae</taxon>
        <taxon>Botrytis</taxon>
    </lineage>
</organism>
<protein>
    <submittedName>
        <fullName evidence="2">Putative cytochrome p450 protein</fullName>
    </submittedName>
</protein>
<dbReference type="EMBL" id="JABFCT010000001">
    <property type="protein sequence ID" value="KAF5879686.1"/>
    <property type="molecule type" value="Genomic_DNA"/>
</dbReference>
<dbReference type="RefSeq" id="XP_037198630.1">
    <property type="nucleotide sequence ID" value="XM_037337264.1"/>
</dbReference>
<keyword evidence="1" id="KW-0732">Signal</keyword>
<dbReference type="AlphaFoldDB" id="A0A8H6B5B1"/>